<keyword evidence="3" id="KW-1185">Reference proteome</keyword>
<feature type="non-terminal residue" evidence="2">
    <location>
        <position position="125"/>
    </location>
</feature>
<dbReference type="Proteomes" id="UP001159427">
    <property type="component" value="Unassembled WGS sequence"/>
</dbReference>
<comment type="caution">
    <text evidence="2">The sequence shown here is derived from an EMBL/GenBank/DDBJ whole genome shotgun (WGS) entry which is preliminary data.</text>
</comment>
<proteinExistence type="predicted"/>
<sequence length="125" mass="13855">MAITIHLEMEVSLVGPLQLFLVTLVKEILEQHNLYQENETNSEADNDDVEAEVEDNAEVEEAEVHDLDTGNRIQVDIAMQAADEQKVDEQQKTEKTSEPLQGSGASGMSALMEELKEDIQGMNAL</sequence>
<feature type="compositionally biased region" description="Acidic residues" evidence="1">
    <location>
        <begin position="40"/>
        <end position="61"/>
    </location>
</feature>
<evidence type="ECO:0000256" key="1">
    <source>
        <dbReference type="SAM" id="MobiDB-lite"/>
    </source>
</evidence>
<feature type="region of interest" description="Disordered" evidence="1">
    <location>
        <begin position="35"/>
        <end position="70"/>
    </location>
</feature>
<name>A0ABN8SX39_9CNID</name>
<accession>A0ABN8SX39</accession>
<protein>
    <submittedName>
        <fullName evidence="2">Uncharacterized protein</fullName>
    </submittedName>
</protein>
<feature type="region of interest" description="Disordered" evidence="1">
    <location>
        <begin position="82"/>
        <end position="125"/>
    </location>
</feature>
<evidence type="ECO:0000313" key="3">
    <source>
        <dbReference type="Proteomes" id="UP001159427"/>
    </source>
</evidence>
<dbReference type="EMBL" id="CALNXI010004142">
    <property type="protein sequence ID" value="CAH3195172.1"/>
    <property type="molecule type" value="Genomic_DNA"/>
</dbReference>
<gene>
    <name evidence="2" type="ORF">PEVE_00029592</name>
</gene>
<evidence type="ECO:0000313" key="2">
    <source>
        <dbReference type="EMBL" id="CAH3195172.1"/>
    </source>
</evidence>
<organism evidence="2 3">
    <name type="scientific">Porites evermanni</name>
    <dbReference type="NCBI Taxonomy" id="104178"/>
    <lineage>
        <taxon>Eukaryota</taxon>
        <taxon>Metazoa</taxon>
        <taxon>Cnidaria</taxon>
        <taxon>Anthozoa</taxon>
        <taxon>Hexacorallia</taxon>
        <taxon>Scleractinia</taxon>
        <taxon>Fungiina</taxon>
        <taxon>Poritidae</taxon>
        <taxon>Porites</taxon>
    </lineage>
</organism>
<feature type="compositionally biased region" description="Basic and acidic residues" evidence="1">
    <location>
        <begin position="83"/>
        <end position="97"/>
    </location>
</feature>
<reference evidence="2 3" key="1">
    <citation type="submission" date="2022-05" db="EMBL/GenBank/DDBJ databases">
        <authorList>
            <consortium name="Genoscope - CEA"/>
            <person name="William W."/>
        </authorList>
    </citation>
    <scope>NUCLEOTIDE SEQUENCE [LARGE SCALE GENOMIC DNA]</scope>
</reference>